<feature type="region of interest" description="Disordered" evidence="1">
    <location>
        <begin position="125"/>
        <end position="146"/>
    </location>
</feature>
<evidence type="ECO:0000256" key="1">
    <source>
        <dbReference type="SAM" id="MobiDB-lite"/>
    </source>
</evidence>
<comment type="caution">
    <text evidence="4">The sequence shown here is derived from an EMBL/GenBank/DDBJ whole genome shotgun (WGS) entry which is preliminary data.</text>
</comment>
<protein>
    <submittedName>
        <fullName evidence="4">Snapc3 protein</fullName>
    </submittedName>
</protein>
<evidence type="ECO:0000256" key="3">
    <source>
        <dbReference type="SAM" id="SignalP"/>
    </source>
</evidence>
<feature type="signal peptide" evidence="3">
    <location>
        <begin position="1"/>
        <end position="20"/>
    </location>
</feature>
<keyword evidence="2" id="KW-0812">Transmembrane</keyword>
<feature type="chain" id="PRO_5032772520" evidence="3">
    <location>
        <begin position="21"/>
        <end position="146"/>
    </location>
</feature>
<evidence type="ECO:0000313" key="5">
    <source>
        <dbReference type="Proteomes" id="UP000604046"/>
    </source>
</evidence>
<keyword evidence="2" id="KW-0472">Membrane</keyword>
<feature type="transmembrane region" description="Helical" evidence="2">
    <location>
        <begin position="98"/>
        <end position="120"/>
    </location>
</feature>
<keyword evidence="3" id="KW-0732">Signal</keyword>
<dbReference type="Proteomes" id="UP000604046">
    <property type="component" value="Unassembled WGS sequence"/>
</dbReference>
<dbReference type="AlphaFoldDB" id="A0A812TI16"/>
<proteinExistence type="predicted"/>
<reference evidence="4" key="1">
    <citation type="submission" date="2021-02" db="EMBL/GenBank/DDBJ databases">
        <authorList>
            <person name="Dougan E. K."/>
            <person name="Rhodes N."/>
            <person name="Thang M."/>
            <person name="Chan C."/>
        </authorList>
    </citation>
    <scope>NUCLEOTIDE SEQUENCE</scope>
</reference>
<dbReference type="EMBL" id="CAJNDS010002554">
    <property type="protein sequence ID" value="CAE7524456.1"/>
    <property type="molecule type" value="Genomic_DNA"/>
</dbReference>
<evidence type="ECO:0000256" key="2">
    <source>
        <dbReference type="SAM" id="Phobius"/>
    </source>
</evidence>
<sequence length="146" mass="15024">MAPALLALLAVAELGALATGSSPPENNSFRCLDGCVIWNLAVNDNQCHCAGCEDEESWVCTSCSGGCPSSCGDSRACQDERPSYNARRLQMQSLGGALILPILSILLGVVFIVAGVVLCIRKRQQGPAPGPAELVSGPQPTVIGGA</sequence>
<keyword evidence="5" id="KW-1185">Reference proteome</keyword>
<evidence type="ECO:0000313" key="4">
    <source>
        <dbReference type="EMBL" id="CAE7524456.1"/>
    </source>
</evidence>
<organism evidence="4 5">
    <name type="scientific">Symbiodinium natans</name>
    <dbReference type="NCBI Taxonomy" id="878477"/>
    <lineage>
        <taxon>Eukaryota</taxon>
        <taxon>Sar</taxon>
        <taxon>Alveolata</taxon>
        <taxon>Dinophyceae</taxon>
        <taxon>Suessiales</taxon>
        <taxon>Symbiodiniaceae</taxon>
        <taxon>Symbiodinium</taxon>
    </lineage>
</organism>
<name>A0A812TI16_9DINO</name>
<accession>A0A812TI16</accession>
<gene>
    <name evidence="4" type="primary">Snapc3</name>
    <name evidence="4" type="ORF">SNAT2548_LOCUS29356</name>
</gene>
<keyword evidence="2" id="KW-1133">Transmembrane helix</keyword>